<evidence type="ECO:0000256" key="12">
    <source>
        <dbReference type="SAM" id="SignalP"/>
    </source>
</evidence>
<dbReference type="AlphaFoldDB" id="A0A7J5E4D4"/>
<dbReference type="PANTHER" id="PTHR31528">
    <property type="entry name" value="4-AMINO-5-HYDROXYMETHYL-2-METHYLPYRIMIDINE PHOSPHATE SYNTHASE THI11-RELATED"/>
    <property type="match status" value="1"/>
</dbReference>
<dbReference type="PROSITE" id="PS51257">
    <property type="entry name" value="PROKAR_LIPOPROTEIN"/>
    <property type="match status" value="1"/>
</dbReference>
<dbReference type="Pfam" id="PF09084">
    <property type="entry name" value="NMT1"/>
    <property type="match status" value="1"/>
</dbReference>
<dbReference type="InterPro" id="IPR015168">
    <property type="entry name" value="SsuA/THI5"/>
</dbReference>
<dbReference type="SUPFAM" id="SSF53850">
    <property type="entry name" value="Periplasmic binding protein-like II"/>
    <property type="match status" value="1"/>
</dbReference>
<evidence type="ECO:0000256" key="8">
    <source>
        <dbReference type="ARBA" id="ARBA00022977"/>
    </source>
</evidence>
<dbReference type="Proteomes" id="UP000449906">
    <property type="component" value="Unassembled WGS sequence"/>
</dbReference>
<keyword evidence="9" id="KW-0408">Iron</keyword>
<feature type="signal peptide" evidence="12">
    <location>
        <begin position="1"/>
        <end position="24"/>
    </location>
</feature>
<evidence type="ECO:0000259" key="13">
    <source>
        <dbReference type="Pfam" id="PF09084"/>
    </source>
</evidence>
<comment type="similarity">
    <text evidence="3">Belongs to the NMT1/THI5 family.</text>
</comment>
<feature type="chain" id="PRO_5039095068" description="Thiamine pyrimidine synthase" evidence="12">
    <location>
        <begin position="25"/>
        <end position="373"/>
    </location>
</feature>
<dbReference type="PANTHER" id="PTHR31528:SF1">
    <property type="entry name" value="4-AMINO-5-HYDROXYMETHYL-2-METHYLPYRIMIDINE PHOSPHATE SYNTHASE THI11-RELATED"/>
    <property type="match status" value="1"/>
</dbReference>
<dbReference type="InterPro" id="IPR027939">
    <property type="entry name" value="NMT1/THI5"/>
</dbReference>
<evidence type="ECO:0000256" key="6">
    <source>
        <dbReference type="ARBA" id="ARBA00022723"/>
    </source>
</evidence>
<feature type="domain" description="SsuA/THI5-like" evidence="13">
    <location>
        <begin position="78"/>
        <end position="277"/>
    </location>
</feature>
<comment type="caution">
    <text evidence="14">The sequence shown here is derived from an EMBL/GenBank/DDBJ whole genome shotgun (WGS) entry which is preliminary data.</text>
</comment>
<evidence type="ECO:0000313" key="15">
    <source>
        <dbReference type="Proteomes" id="UP000449906"/>
    </source>
</evidence>
<name>A0A7J5E4D4_NOCSI</name>
<evidence type="ECO:0000256" key="4">
    <source>
        <dbReference type="ARBA" id="ARBA00011738"/>
    </source>
</evidence>
<accession>A0A7J5E4D4</accession>
<evidence type="ECO:0000256" key="5">
    <source>
        <dbReference type="ARBA" id="ARBA00022679"/>
    </source>
</evidence>
<evidence type="ECO:0000256" key="9">
    <source>
        <dbReference type="ARBA" id="ARBA00023004"/>
    </source>
</evidence>
<evidence type="ECO:0000313" key="14">
    <source>
        <dbReference type="EMBL" id="KAB2813136.1"/>
    </source>
</evidence>
<evidence type="ECO:0000256" key="1">
    <source>
        <dbReference type="ARBA" id="ARBA00003469"/>
    </source>
</evidence>
<dbReference type="GO" id="GO:0009228">
    <property type="term" value="P:thiamine biosynthetic process"/>
    <property type="evidence" value="ECO:0007669"/>
    <property type="project" value="UniProtKB-KW"/>
</dbReference>
<dbReference type="GO" id="GO:0046872">
    <property type="term" value="F:metal ion binding"/>
    <property type="evidence" value="ECO:0007669"/>
    <property type="project" value="UniProtKB-KW"/>
</dbReference>
<keyword evidence="5" id="KW-0808">Transferase</keyword>
<keyword evidence="6" id="KW-0479">Metal-binding</keyword>
<organism evidence="14 15">
    <name type="scientific">Nocardioides simplex</name>
    <name type="common">Arthrobacter simplex</name>
    <dbReference type="NCBI Taxonomy" id="2045"/>
    <lineage>
        <taxon>Bacteria</taxon>
        <taxon>Bacillati</taxon>
        <taxon>Actinomycetota</taxon>
        <taxon>Actinomycetes</taxon>
        <taxon>Propionibacteriales</taxon>
        <taxon>Nocardioidaceae</taxon>
        <taxon>Pimelobacter</taxon>
    </lineage>
</organism>
<dbReference type="GO" id="GO:0016740">
    <property type="term" value="F:transferase activity"/>
    <property type="evidence" value="ECO:0007669"/>
    <property type="project" value="UniProtKB-KW"/>
</dbReference>
<dbReference type="Gene3D" id="3.40.190.10">
    <property type="entry name" value="Periplasmic binding protein-like II"/>
    <property type="match status" value="2"/>
</dbReference>
<keyword evidence="7" id="KW-0663">Pyridoxal phosphate</keyword>
<evidence type="ECO:0000256" key="2">
    <source>
        <dbReference type="ARBA" id="ARBA00004948"/>
    </source>
</evidence>
<sequence length="373" mass="40305">MKTFSKFVLSGLTVVLGLTISACGSDSNAGDKSARQPVEGVADIAGYAPDDAACQRNKDAGKITYISSYSYAASGSIMDVFMARDLGYYDALCLDVEMNTAGASGQQLVNANKAQFTSVGSAPSVLDTVANADNITAVATYGTTDPHCILAHKDIKTLKDLEGKRLGYFTQVAPVARAQLAKAGVDLDKVKFTKITNYDPTIVTRGTIDAEIAYASSQCASLKDQGIEFSEFLPADAGVESTYSVMEVNSTFLKEHRDTAADFMRATLKALQYCLDNEDTCVEHVTELAGEDNQGDSFPLDQQKRTWAVESQWIRDSAVKPLGAHTREEWEAAAALTREFSDVKDIPDLDTVVDFDLVTDLYDADDVLIWPGE</sequence>
<keyword evidence="8" id="KW-0784">Thiamine biosynthesis</keyword>
<keyword evidence="12" id="KW-0732">Signal</keyword>
<reference evidence="14 15" key="1">
    <citation type="submission" date="2019-09" db="EMBL/GenBank/DDBJ databases">
        <title>Pimelobacter sp. isolated from Paulinella.</title>
        <authorList>
            <person name="Jeong S.E."/>
        </authorList>
    </citation>
    <scope>NUCLEOTIDE SEQUENCE [LARGE SCALE GENOMIC DNA]</scope>
    <source>
        <strain evidence="14 15">Pch-N</strain>
    </source>
</reference>
<comment type="subunit">
    <text evidence="4">Homodimer.</text>
</comment>
<dbReference type="EMBL" id="WBVM01000001">
    <property type="protein sequence ID" value="KAB2813136.1"/>
    <property type="molecule type" value="Genomic_DNA"/>
</dbReference>
<evidence type="ECO:0000256" key="11">
    <source>
        <dbReference type="ARBA" id="ARBA00048179"/>
    </source>
</evidence>
<evidence type="ECO:0000256" key="7">
    <source>
        <dbReference type="ARBA" id="ARBA00022898"/>
    </source>
</evidence>
<proteinExistence type="inferred from homology"/>
<gene>
    <name evidence="14" type="ORF">F9L07_15780</name>
</gene>
<protein>
    <recommendedName>
        <fullName evidence="10">Thiamine pyrimidine synthase</fullName>
    </recommendedName>
</protein>
<evidence type="ECO:0000256" key="3">
    <source>
        <dbReference type="ARBA" id="ARBA00009406"/>
    </source>
</evidence>
<evidence type="ECO:0000256" key="10">
    <source>
        <dbReference type="ARBA" id="ARBA00033171"/>
    </source>
</evidence>
<comment type="function">
    <text evidence="1">Responsible for the formation of the pyrimidine heterocycle in the thiamine biosynthesis pathway. Catalyzes the formation of hydroxymethylpyrimidine phosphate (HMP-P) from histidine and pyridoxal phosphate (PLP). The protein uses PLP and the active site histidine to form HMP-P, generating an inactive enzyme. The enzyme can only undergo a single turnover, which suggests it is a suicide enzyme.</text>
</comment>
<comment type="catalytic activity">
    <reaction evidence="11">
        <text>N(6)-(pyridoxal phosphate)-L-lysyl-[4-amino-5-hydroxymethyl-2-methylpyrimidine phosphate synthase] + L-histidyl-[4-amino-5-hydroxymethyl-2-methylpyrimidine phosphate synthase] + 2 Fe(3+) + 4 H2O = L-lysyl-[4-amino-5-hydroxymethyl-2-methylpyrimidine phosphate synthase] + (2S)-2-amino-5-hydroxy-4-oxopentanoyl-[4-amino-5-hydroxymethyl-2-methylpyrimidine phosphate synthase] + 4-amino-2-methyl-5-(phosphooxymethyl)pyrimidine + 3-oxopropanoate + 2 Fe(2+) + 2 H(+)</text>
        <dbReference type="Rhea" id="RHEA:65756"/>
        <dbReference type="Rhea" id="RHEA-COMP:16892"/>
        <dbReference type="Rhea" id="RHEA-COMP:16893"/>
        <dbReference type="Rhea" id="RHEA-COMP:16894"/>
        <dbReference type="Rhea" id="RHEA-COMP:16895"/>
        <dbReference type="ChEBI" id="CHEBI:15377"/>
        <dbReference type="ChEBI" id="CHEBI:15378"/>
        <dbReference type="ChEBI" id="CHEBI:29033"/>
        <dbReference type="ChEBI" id="CHEBI:29034"/>
        <dbReference type="ChEBI" id="CHEBI:29969"/>
        <dbReference type="ChEBI" id="CHEBI:29979"/>
        <dbReference type="ChEBI" id="CHEBI:33190"/>
        <dbReference type="ChEBI" id="CHEBI:58354"/>
        <dbReference type="ChEBI" id="CHEBI:143915"/>
        <dbReference type="ChEBI" id="CHEBI:157692"/>
    </reaction>
    <physiologicalReaction direction="left-to-right" evidence="11">
        <dbReference type="Rhea" id="RHEA:65757"/>
    </physiologicalReaction>
</comment>
<comment type="pathway">
    <text evidence="2">Cofactor biosynthesis; thiamine diphosphate biosynthesis.</text>
</comment>